<dbReference type="EMBL" id="NCKW01000427">
    <property type="protein sequence ID" value="POM80505.1"/>
    <property type="molecule type" value="Genomic_DNA"/>
</dbReference>
<keyword evidence="3" id="KW-1185">Reference proteome</keyword>
<evidence type="ECO:0000313" key="2">
    <source>
        <dbReference type="EMBL" id="POM80505.1"/>
    </source>
</evidence>
<sequence length="167" mass="18956">MASSKFISNNLVPINSRVHNNAKRLAPLDPAHFAKTKMHQFPGPLQAAINEILAVRNAGELSSEREETRPPIPRVKHTSPKKSQTYGRRPKWRRYIRRIMLTKGIQGSTLARYRRLVGIVARKNLIQSYTSAAERVVKYRVSMCRYDPDDDSCVFESTTTGEGTTKT</sequence>
<organism evidence="2 3">
    <name type="scientific">Phytophthora palmivora</name>
    <dbReference type="NCBI Taxonomy" id="4796"/>
    <lineage>
        <taxon>Eukaryota</taxon>
        <taxon>Sar</taxon>
        <taxon>Stramenopiles</taxon>
        <taxon>Oomycota</taxon>
        <taxon>Peronosporomycetes</taxon>
        <taxon>Peronosporales</taxon>
        <taxon>Peronosporaceae</taxon>
        <taxon>Phytophthora</taxon>
    </lineage>
</organism>
<dbReference type="OrthoDB" id="127317at2759"/>
<accession>A0A2P4YRQ3</accession>
<feature type="region of interest" description="Disordered" evidence="1">
    <location>
        <begin position="60"/>
        <end position="88"/>
    </location>
</feature>
<reference evidence="2 3" key="1">
    <citation type="journal article" date="2017" name="Genome Biol. Evol.">
        <title>Phytophthora megakarya and P. palmivora, closely related causal agents of cacao black pod rot, underwent increases in genome sizes and gene numbers by different mechanisms.</title>
        <authorList>
            <person name="Ali S.S."/>
            <person name="Shao J."/>
            <person name="Lary D.J."/>
            <person name="Kronmiller B."/>
            <person name="Shen D."/>
            <person name="Strem M.D."/>
            <person name="Amoako-Attah I."/>
            <person name="Akrofi A.Y."/>
            <person name="Begoude B.A."/>
            <person name="Ten Hoopen G.M."/>
            <person name="Coulibaly K."/>
            <person name="Kebe B.I."/>
            <person name="Melnick R.L."/>
            <person name="Guiltinan M.J."/>
            <person name="Tyler B.M."/>
            <person name="Meinhardt L.W."/>
            <person name="Bailey B.A."/>
        </authorList>
    </citation>
    <scope>NUCLEOTIDE SEQUENCE [LARGE SCALE GENOMIC DNA]</scope>
    <source>
        <strain evidence="3">sbr112.9</strain>
    </source>
</reference>
<dbReference type="Proteomes" id="UP000237271">
    <property type="component" value="Unassembled WGS sequence"/>
</dbReference>
<gene>
    <name evidence="2" type="ORF">PHPALM_1654</name>
</gene>
<evidence type="ECO:0000313" key="3">
    <source>
        <dbReference type="Proteomes" id="UP000237271"/>
    </source>
</evidence>
<comment type="caution">
    <text evidence="2">The sequence shown here is derived from an EMBL/GenBank/DDBJ whole genome shotgun (WGS) entry which is preliminary data.</text>
</comment>
<dbReference type="AlphaFoldDB" id="A0A2P4YRQ3"/>
<evidence type="ECO:0000256" key="1">
    <source>
        <dbReference type="SAM" id="MobiDB-lite"/>
    </source>
</evidence>
<proteinExistence type="predicted"/>
<name>A0A2P4YRQ3_9STRA</name>
<protein>
    <submittedName>
        <fullName evidence="2">Uncharacterized protein</fullName>
    </submittedName>
</protein>